<evidence type="ECO:0000256" key="1">
    <source>
        <dbReference type="SAM" id="MobiDB-lite"/>
    </source>
</evidence>
<dbReference type="RefSeq" id="XP_036365303.1">
    <property type="nucleotide sequence ID" value="XM_036509410.1"/>
</dbReference>
<reference evidence="3" key="1">
    <citation type="submission" date="2025-08" db="UniProtKB">
        <authorList>
            <consortium name="RefSeq"/>
        </authorList>
    </citation>
    <scope>IDENTIFICATION</scope>
</reference>
<feature type="region of interest" description="Disordered" evidence="1">
    <location>
        <begin position="490"/>
        <end position="514"/>
    </location>
</feature>
<keyword evidence="2" id="KW-1185">Reference proteome</keyword>
<evidence type="ECO:0000313" key="2">
    <source>
        <dbReference type="Proteomes" id="UP000515154"/>
    </source>
</evidence>
<name>A0A7E6FCQ0_9MOLL</name>
<organism evidence="2 3">
    <name type="scientific">Octopus sinensis</name>
    <name type="common">East Asian common octopus</name>
    <dbReference type="NCBI Taxonomy" id="2607531"/>
    <lineage>
        <taxon>Eukaryota</taxon>
        <taxon>Metazoa</taxon>
        <taxon>Spiralia</taxon>
        <taxon>Lophotrochozoa</taxon>
        <taxon>Mollusca</taxon>
        <taxon>Cephalopoda</taxon>
        <taxon>Coleoidea</taxon>
        <taxon>Octopodiformes</taxon>
        <taxon>Octopoda</taxon>
        <taxon>Incirrata</taxon>
        <taxon>Octopodidae</taxon>
        <taxon>Octopus</taxon>
    </lineage>
</organism>
<sequence length="850" mass="97865">MAYESKIAVIYCNGLKCIWLIFPAHGRNCNRIRFKVKTTNMQSKISAIILFWLLQSSGQETLKAVSTVETPCSSDCECSLIEMTCTGNNLTFPLLVPPNITSVVIANLSRPYLPCEGFNTSNRLNITFLNLKTTSMTDCFFGNVIVERLYFEKSRIKRFKCASFSTSELESFHFHQGHIWFIERFAFFSTSIRYFTISQSNIKLLESQAFHQANIEVFQLIHCNVSTLEPGLFSGDDYLSKNVVFQGNTIADLGCQEKPVFSFIENRLICNKRLSWLSAHNISNNRCYLLSESREIPVNRRYLKSICRPRGSCHVCPVKNVFLSKSGCRAVPRNMIEKFEQLSLWREILRKNNITAENLQCVQHPSSKCAGERKYQNLQQFFMHYNGLKKKITYFRDRSIRKASKFLRSGKNSNVTSINNKTIVTNPNVTDSLSTRKRKQFSKIIPTTTGRRINNIPLEPLLKLLRKPLPKKIKVTKQKEAVDDIKAAYRRGLPRRKSSHPRPQKVLRKPLPKKIKVTKHKEAVDDIKAAYRKGLPQRKSSHPRPQKVNFPWRNIQIRVQQQHRMQYLLQAEQTWKHAQPNRIDTPSQKSKRLKRQQADWKQTSNWLTKYAATQAPNIQNYVQLKLISQNKRLENSSAIPLPESCEVAFFLPFSSKRFGICEDFSDGTSNIIYPETLQDYEYKVYLETLKDRLRTNISSPYPKLKLIKRSGVNAAQSQPKSQQTNSPSALQHGKKNMKTPKHLKKTAKLFLLNLGSKLSSKNNSSLFSLLASFLHKMNNLNNTSNETLKNNFDLKKSVSWIKMSSANKLNSSQKNKKQNEVKRQKWGGILSKLSGYFKQSQGNLTSANRQ</sequence>
<accession>A0A7E6FCQ0</accession>
<dbReference type="AlphaFoldDB" id="A0A7E6FCQ0"/>
<gene>
    <name evidence="3" type="primary">LOC118766127</name>
</gene>
<protein>
    <submittedName>
        <fullName evidence="3">Uncharacterized protein LOC118766127</fullName>
    </submittedName>
</protein>
<dbReference type="SUPFAM" id="SSF52058">
    <property type="entry name" value="L domain-like"/>
    <property type="match status" value="1"/>
</dbReference>
<evidence type="ECO:0000313" key="3">
    <source>
        <dbReference type="RefSeq" id="XP_036365303.1"/>
    </source>
</evidence>
<proteinExistence type="predicted"/>
<feature type="region of interest" description="Disordered" evidence="1">
    <location>
        <begin position="712"/>
        <end position="739"/>
    </location>
</feature>
<dbReference type="Proteomes" id="UP000515154">
    <property type="component" value="Linkage group LG14"/>
</dbReference>
<feature type="compositionally biased region" description="Polar residues" evidence="1">
    <location>
        <begin position="713"/>
        <end position="729"/>
    </location>
</feature>
<dbReference type="KEGG" id="osn:118766127"/>
<feature type="region of interest" description="Disordered" evidence="1">
    <location>
        <begin position="576"/>
        <end position="596"/>
    </location>
</feature>